<name>A0A5B7HU38_PORTR</name>
<proteinExistence type="predicted"/>
<organism evidence="1 2">
    <name type="scientific">Portunus trituberculatus</name>
    <name type="common">Swimming crab</name>
    <name type="synonym">Neptunus trituberculatus</name>
    <dbReference type="NCBI Taxonomy" id="210409"/>
    <lineage>
        <taxon>Eukaryota</taxon>
        <taxon>Metazoa</taxon>
        <taxon>Ecdysozoa</taxon>
        <taxon>Arthropoda</taxon>
        <taxon>Crustacea</taxon>
        <taxon>Multicrustacea</taxon>
        <taxon>Malacostraca</taxon>
        <taxon>Eumalacostraca</taxon>
        <taxon>Eucarida</taxon>
        <taxon>Decapoda</taxon>
        <taxon>Pleocyemata</taxon>
        <taxon>Brachyura</taxon>
        <taxon>Eubrachyura</taxon>
        <taxon>Portunoidea</taxon>
        <taxon>Portunidae</taxon>
        <taxon>Portuninae</taxon>
        <taxon>Portunus</taxon>
    </lineage>
</organism>
<dbReference type="AlphaFoldDB" id="A0A5B7HU38"/>
<evidence type="ECO:0000313" key="2">
    <source>
        <dbReference type="Proteomes" id="UP000324222"/>
    </source>
</evidence>
<evidence type="ECO:0000313" key="1">
    <source>
        <dbReference type="EMBL" id="MPC72777.1"/>
    </source>
</evidence>
<keyword evidence="2" id="KW-1185">Reference proteome</keyword>
<accession>A0A5B7HU38</accession>
<reference evidence="1 2" key="1">
    <citation type="submission" date="2019-05" db="EMBL/GenBank/DDBJ databases">
        <title>Another draft genome of Portunus trituberculatus and its Hox gene families provides insights of decapod evolution.</title>
        <authorList>
            <person name="Jeong J.-H."/>
            <person name="Song I."/>
            <person name="Kim S."/>
            <person name="Choi T."/>
            <person name="Kim D."/>
            <person name="Ryu S."/>
            <person name="Kim W."/>
        </authorList>
    </citation>
    <scope>NUCLEOTIDE SEQUENCE [LARGE SCALE GENOMIC DNA]</scope>
    <source>
        <tissue evidence="1">Muscle</tissue>
    </source>
</reference>
<comment type="caution">
    <text evidence="1">The sequence shown here is derived from an EMBL/GenBank/DDBJ whole genome shotgun (WGS) entry which is preliminary data.</text>
</comment>
<dbReference type="EMBL" id="VSRR010035393">
    <property type="protein sequence ID" value="MPC72777.1"/>
    <property type="molecule type" value="Genomic_DNA"/>
</dbReference>
<sequence>MEKRRGTEEVRIKRLLSSSRNKMSKPNVPEGLIATATATFDGFLQLLSFSQVLITKYVET</sequence>
<dbReference type="Proteomes" id="UP000324222">
    <property type="component" value="Unassembled WGS sequence"/>
</dbReference>
<protein>
    <submittedName>
        <fullName evidence="1">Uncharacterized protein</fullName>
    </submittedName>
</protein>
<gene>
    <name evidence="1" type="ORF">E2C01_067090</name>
</gene>